<organism evidence="2 3">
    <name type="scientific">Paludibacterium denitrificans</name>
    <dbReference type="NCBI Taxonomy" id="2675226"/>
    <lineage>
        <taxon>Bacteria</taxon>
        <taxon>Pseudomonadati</taxon>
        <taxon>Pseudomonadota</taxon>
        <taxon>Betaproteobacteria</taxon>
        <taxon>Neisseriales</taxon>
        <taxon>Chromobacteriaceae</taxon>
        <taxon>Paludibacterium</taxon>
    </lineage>
</organism>
<evidence type="ECO:0000313" key="3">
    <source>
        <dbReference type="Proteomes" id="UP000446658"/>
    </source>
</evidence>
<evidence type="ECO:0008006" key="4">
    <source>
        <dbReference type="Google" id="ProtNLM"/>
    </source>
</evidence>
<feature type="transmembrane region" description="Helical" evidence="1">
    <location>
        <begin position="134"/>
        <end position="153"/>
    </location>
</feature>
<feature type="transmembrane region" description="Helical" evidence="1">
    <location>
        <begin position="101"/>
        <end position="122"/>
    </location>
</feature>
<feature type="transmembrane region" description="Helical" evidence="1">
    <location>
        <begin position="27"/>
        <end position="46"/>
    </location>
</feature>
<reference evidence="2 3" key="1">
    <citation type="submission" date="2019-11" db="EMBL/GenBank/DDBJ databases">
        <title>Draft genome sequence of Paludibacterium sp. dN18-1.</title>
        <authorList>
            <person name="Im W.-T."/>
        </authorList>
    </citation>
    <scope>NUCLEOTIDE SEQUENCE [LARGE SCALE GENOMIC DNA]</scope>
    <source>
        <strain evidence="3">dN 18-1</strain>
    </source>
</reference>
<gene>
    <name evidence="2" type="ORF">GKE73_10355</name>
</gene>
<dbReference type="AlphaFoldDB" id="A0A844GCJ4"/>
<proteinExistence type="predicted"/>
<keyword evidence="3" id="KW-1185">Reference proteome</keyword>
<protein>
    <recommendedName>
        <fullName evidence="4">Polysaccharide biosynthesis protein</fullName>
    </recommendedName>
</protein>
<feature type="transmembrane region" description="Helical" evidence="1">
    <location>
        <begin position="238"/>
        <end position="261"/>
    </location>
</feature>
<keyword evidence="1" id="KW-0812">Transmembrane</keyword>
<feature type="transmembrane region" description="Helical" evidence="1">
    <location>
        <begin position="455"/>
        <end position="473"/>
    </location>
</feature>
<keyword evidence="1" id="KW-1133">Transmembrane helix</keyword>
<dbReference type="EMBL" id="WLYX01000001">
    <property type="protein sequence ID" value="MTD33369.1"/>
    <property type="molecule type" value="Genomic_DNA"/>
</dbReference>
<evidence type="ECO:0000313" key="2">
    <source>
        <dbReference type="EMBL" id="MTD33369.1"/>
    </source>
</evidence>
<feature type="transmembrane region" description="Helical" evidence="1">
    <location>
        <begin position="191"/>
        <end position="210"/>
    </location>
</feature>
<accession>A0A844GCJ4</accession>
<feature type="transmembrane region" description="Helical" evidence="1">
    <location>
        <begin position="58"/>
        <end position="81"/>
    </location>
</feature>
<name>A0A844GCJ4_9NEIS</name>
<evidence type="ECO:0000256" key="1">
    <source>
        <dbReference type="SAM" id="Phobius"/>
    </source>
</evidence>
<comment type="caution">
    <text evidence="2">The sequence shown here is derived from an EMBL/GenBank/DDBJ whole genome shotgun (WGS) entry which is preliminary data.</text>
</comment>
<feature type="transmembrane region" description="Helical" evidence="1">
    <location>
        <begin position="165"/>
        <end position="185"/>
    </location>
</feature>
<sequence length="485" mass="54845">MAEHQSQCSSLQIKIGVVLIMLRRHSFIIIDVALKVFFFVFTYRASRLLSHSDFDLLSYFRSTLTMCAGFASSSASLFYLIYSRKIFKSVKYRKIYIITPLFFYLTLLTIVLIVTYAASTIFRLDQIFNLTGAPLFFSAIVFTSMSQLALFFGKAMGVVSPKTSILVILSLFVNFFFGSILIAHYGLSGSIAYISLGYGCVVPIILSRYIKPLLNDPPKLRTPKYSTILKSWIHIRRFLLPNMLESAFSILAPWLAVYFLVRNVGTTGVGPMLYYQAIIGLSAFFIQSIVTNIHTGYTEDNSGSEIALKKFRHIYIIFFALETLIAGGFSHEFQDILNLHTLDPYALFFIYAASLLQSELVAKGMAFKKAGKNRKALIHNTLCSLALVFGSLIATLFAGLNGYPIAVFIARLTAYVYISVDYRFTFSSKSPPFWKENIFFMLAFFALIHRFFYQGIISVIAALLCVVVLFLKIKSFYKDKRTLLP</sequence>
<keyword evidence="1" id="KW-0472">Membrane</keyword>
<dbReference type="Proteomes" id="UP000446658">
    <property type="component" value="Unassembled WGS sequence"/>
</dbReference>
<feature type="transmembrane region" description="Helical" evidence="1">
    <location>
        <begin position="314"/>
        <end position="333"/>
    </location>
</feature>
<feature type="transmembrane region" description="Helical" evidence="1">
    <location>
        <begin position="345"/>
        <end position="365"/>
    </location>
</feature>
<feature type="transmembrane region" description="Helical" evidence="1">
    <location>
        <begin position="273"/>
        <end position="293"/>
    </location>
</feature>